<comment type="caution">
    <text evidence="5">The sequence shown here is derived from an EMBL/GenBank/DDBJ whole genome shotgun (WGS) entry which is preliminary data.</text>
</comment>
<dbReference type="EMBL" id="JARKHS020001026">
    <property type="protein sequence ID" value="KAK8788246.1"/>
    <property type="molecule type" value="Genomic_DNA"/>
</dbReference>
<feature type="signal peptide" evidence="3">
    <location>
        <begin position="1"/>
        <end position="20"/>
    </location>
</feature>
<dbReference type="InterPro" id="IPR029277">
    <property type="entry name" value="SVWC_dom"/>
</dbReference>
<evidence type="ECO:0000313" key="6">
    <source>
        <dbReference type="Proteomes" id="UP001321473"/>
    </source>
</evidence>
<organism evidence="5 6">
    <name type="scientific">Amblyomma americanum</name>
    <name type="common">Lone star tick</name>
    <dbReference type="NCBI Taxonomy" id="6943"/>
    <lineage>
        <taxon>Eukaryota</taxon>
        <taxon>Metazoa</taxon>
        <taxon>Ecdysozoa</taxon>
        <taxon>Arthropoda</taxon>
        <taxon>Chelicerata</taxon>
        <taxon>Arachnida</taxon>
        <taxon>Acari</taxon>
        <taxon>Parasitiformes</taxon>
        <taxon>Ixodida</taxon>
        <taxon>Ixodoidea</taxon>
        <taxon>Ixodidae</taxon>
        <taxon>Amblyomminae</taxon>
        <taxon>Amblyomma</taxon>
    </lineage>
</organism>
<dbReference type="AlphaFoldDB" id="A0AAQ4FMA8"/>
<proteinExistence type="predicted"/>
<comment type="subcellular location">
    <subcellularLocation>
        <location evidence="1">Secreted</location>
    </subcellularLocation>
</comment>
<name>A0AAQ4FMA8_AMBAM</name>
<evidence type="ECO:0000256" key="2">
    <source>
        <dbReference type="ARBA" id="ARBA00022525"/>
    </source>
</evidence>
<feature type="domain" description="Single" evidence="4">
    <location>
        <begin position="42"/>
        <end position="107"/>
    </location>
</feature>
<reference evidence="5 6" key="1">
    <citation type="journal article" date="2023" name="Arcadia Sci">
        <title>De novo assembly of a long-read Amblyomma americanum tick genome.</title>
        <authorList>
            <person name="Chou S."/>
            <person name="Poskanzer K.E."/>
            <person name="Rollins M."/>
            <person name="Thuy-Boun P.S."/>
        </authorList>
    </citation>
    <scope>NUCLEOTIDE SEQUENCE [LARGE SCALE GENOMIC DNA]</scope>
    <source>
        <strain evidence="5">F_SG_1</strain>
        <tissue evidence="5">Salivary glands</tissue>
    </source>
</reference>
<dbReference type="Proteomes" id="UP001321473">
    <property type="component" value="Unassembled WGS sequence"/>
</dbReference>
<evidence type="ECO:0000259" key="4">
    <source>
        <dbReference type="Pfam" id="PF15430"/>
    </source>
</evidence>
<keyword evidence="3" id="KW-0732">Signal</keyword>
<dbReference type="GO" id="GO:0005576">
    <property type="term" value="C:extracellular region"/>
    <property type="evidence" value="ECO:0007669"/>
    <property type="project" value="UniProtKB-SubCell"/>
</dbReference>
<accession>A0AAQ4FMA8</accession>
<dbReference type="Pfam" id="PF15430">
    <property type="entry name" value="SVWC"/>
    <property type="match status" value="1"/>
</dbReference>
<protein>
    <recommendedName>
        <fullName evidence="4">Single domain-containing protein</fullName>
    </recommendedName>
</protein>
<evidence type="ECO:0000313" key="5">
    <source>
        <dbReference type="EMBL" id="KAK8788246.1"/>
    </source>
</evidence>
<sequence length="116" mass="12511">MANILAAVVLLFFCTSLITSKEEPAIKTVTVEIPVNVHRNICVVSKDLSMTNGQNTKVSKLCCRVTCDTKKRVLKGEFCALLSGYDDSFVSSSSHSSGPFPFCCPVFTPGRAVSES</sequence>
<evidence type="ECO:0000256" key="1">
    <source>
        <dbReference type="ARBA" id="ARBA00004613"/>
    </source>
</evidence>
<keyword evidence="2" id="KW-0964">Secreted</keyword>
<keyword evidence="6" id="KW-1185">Reference proteome</keyword>
<gene>
    <name evidence="5" type="ORF">V5799_021978</name>
</gene>
<evidence type="ECO:0000256" key="3">
    <source>
        <dbReference type="SAM" id="SignalP"/>
    </source>
</evidence>
<feature type="chain" id="PRO_5042837468" description="Single domain-containing protein" evidence="3">
    <location>
        <begin position="21"/>
        <end position="116"/>
    </location>
</feature>